<dbReference type="PROSITE" id="PS50006">
    <property type="entry name" value="FHA_DOMAIN"/>
    <property type="match status" value="1"/>
</dbReference>
<sequence>MDLPVFCKLELHNVNDEVFDRDANAQYLVDEEFPVVKRRRRASERVRLAREGTPVPKSRTIQLRLDPASMRDVDVGHVFGSAAEYCDVLLNTTNGNGISGMHFRVQLDYACIEPERLLIRNISRANELFVNAVPYRSDEYKWLSPGSKTVLRHRISYSKPAKGFMDLSDSKLPRLTAKPGNKTPTFYCTVSDAYEASLTFLKANLCKDELTTNVQTSPVDWTSIFAPKIIHNILGEHIELAQVAGALGYKHAALFTTRVNPFEFHELSYPAQRRDDL</sequence>
<comment type="caution">
    <text evidence="2">The sequence shown here is derived from an EMBL/GenBank/DDBJ whole genome shotgun (WGS) entry which is preliminary data.</text>
</comment>
<evidence type="ECO:0000313" key="2">
    <source>
        <dbReference type="EMBL" id="KAK3669730.1"/>
    </source>
</evidence>
<dbReference type="EMBL" id="JAUTXT010000074">
    <property type="protein sequence ID" value="KAK3669730.1"/>
    <property type="molecule type" value="Genomic_DNA"/>
</dbReference>
<protein>
    <recommendedName>
        <fullName evidence="1">FHA domain-containing protein</fullName>
    </recommendedName>
</protein>
<dbReference type="InterPro" id="IPR000253">
    <property type="entry name" value="FHA_dom"/>
</dbReference>
<reference evidence="2" key="1">
    <citation type="submission" date="2023-07" db="EMBL/GenBank/DDBJ databases">
        <title>Black Yeasts Isolated from many extreme environments.</title>
        <authorList>
            <person name="Coleine C."/>
            <person name="Stajich J.E."/>
            <person name="Selbmann L."/>
        </authorList>
    </citation>
    <scope>NUCLEOTIDE SEQUENCE</scope>
    <source>
        <strain evidence="2">CCFEE 5485</strain>
    </source>
</reference>
<accession>A0AAE0WI07</accession>
<feature type="domain" description="FHA" evidence="1">
    <location>
        <begin position="77"/>
        <end position="135"/>
    </location>
</feature>
<evidence type="ECO:0000259" key="1">
    <source>
        <dbReference type="PROSITE" id="PS50006"/>
    </source>
</evidence>
<dbReference type="AlphaFoldDB" id="A0AAE0WI07"/>
<keyword evidence="3" id="KW-1185">Reference proteome</keyword>
<name>A0AAE0WI07_9PEZI</name>
<gene>
    <name evidence="2" type="ORF">LTR78_010413</name>
</gene>
<evidence type="ECO:0000313" key="3">
    <source>
        <dbReference type="Proteomes" id="UP001274830"/>
    </source>
</evidence>
<proteinExistence type="predicted"/>
<organism evidence="2 3">
    <name type="scientific">Recurvomyces mirabilis</name>
    <dbReference type="NCBI Taxonomy" id="574656"/>
    <lineage>
        <taxon>Eukaryota</taxon>
        <taxon>Fungi</taxon>
        <taxon>Dikarya</taxon>
        <taxon>Ascomycota</taxon>
        <taxon>Pezizomycotina</taxon>
        <taxon>Dothideomycetes</taxon>
        <taxon>Dothideomycetidae</taxon>
        <taxon>Mycosphaerellales</taxon>
        <taxon>Teratosphaeriaceae</taxon>
        <taxon>Recurvomyces</taxon>
    </lineage>
</organism>
<dbReference type="Proteomes" id="UP001274830">
    <property type="component" value="Unassembled WGS sequence"/>
</dbReference>